<dbReference type="EMBL" id="JDST02000059">
    <property type="protein sequence ID" value="KFB76266.1"/>
    <property type="molecule type" value="Genomic_DNA"/>
</dbReference>
<proteinExistence type="predicted"/>
<sequence>MPGDDPKPLAASTAGGDDTVDLFVSYAHADDEVPAGARKGWVTTLVGELRRVLRRKLGGSGAQVWMDHALAANQPLTATLRDRVSRSRTMLIVLSPGYVRSTWCQRELCDFVTAAQARGEAENIFVVELEPIDRDSQPSALPAPIRELVPIAFWERDGDDEPRLAGYPTPNADEYSPYWKLVNRLAGQLARRLERALPAAPAAGAVAAPLSQQTAAIFAGPDSITTEPAGIPQAHGLSLYLHAAPEDQPLAGAIADQLDAVGVMVLCPSPRPQQSFQECLLEHENALRQCRGMLLLNTGERIANLMSAWQLARRIFGACRAGPWSAALHLPPPGHPDLPIHNVLQVDCRNGFDIRALGPFLAALQADGNAHPSGFRHA</sequence>
<dbReference type="STRING" id="1453999.AW06_002688"/>
<dbReference type="GO" id="GO:0007165">
    <property type="term" value="P:signal transduction"/>
    <property type="evidence" value="ECO:0007669"/>
    <property type="project" value="InterPro"/>
</dbReference>
<reference evidence="2" key="1">
    <citation type="submission" date="2014-02" db="EMBL/GenBank/DDBJ databases">
        <title>Expanding our view of genomic diversity in Candidatus Accumulibacter clades.</title>
        <authorList>
            <person name="Skennerton C.T."/>
            <person name="Barr J.J."/>
            <person name="Slater F.R."/>
            <person name="Bond P.L."/>
            <person name="Tyson G.W."/>
        </authorList>
    </citation>
    <scope>NUCLEOTIDE SEQUENCE [LARGE SCALE GENOMIC DNA]</scope>
</reference>
<gene>
    <name evidence="2" type="ORF">AW06_002688</name>
</gene>
<dbReference type="SMART" id="SM00255">
    <property type="entry name" value="TIR"/>
    <property type="match status" value="1"/>
</dbReference>
<keyword evidence="3" id="KW-1185">Reference proteome</keyword>
<dbReference type="Proteomes" id="UP000021315">
    <property type="component" value="Unassembled WGS sequence"/>
</dbReference>
<dbReference type="PROSITE" id="PS50104">
    <property type="entry name" value="TIR"/>
    <property type="match status" value="1"/>
</dbReference>
<dbReference type="Gene3D" id="3.40.50.10140">
    <property type="entry name" value="Toll/interleukin-1 receptor homology (TIR) domain"/>
    <property type="match status" value="1"/>
</dbReference>
<feature type="domain" description="TIR" evidence="1">
    <location>
        <begin position="18"/>
        <end position="197"/>
    </location>
</feature>
<name>A0A080M5I0_9PROT</name>
<organism evidence="2 3">
    <name type="scientific">Candidatus Accumulibacter cognatus</name>
    <dbReference type="NCBI Taxonomy" id="2954383"/>
    <lineage>
        <taxon>Bacteria</taxon>
        <taxon>Pseudomonadati</taxon>
        <taxon>Pseudomonadota</taxon>
        <taxon>Betaproteobacteria</taxon>
        <taxon>Candidatus Accumulibacter</taxon>
    </lineage>
</organism>
<evidence type="ECO:0000313" key="2">
    <source>
        <dbReference type="EMBL" id="KFB76266.1"/>
    </source>
</evidence>
<protein>
    <submittedName>
        <fullName evidence="2">TIR domain protein</fullName>
    </submittedName>
</protein>
<accession>A0A080M5I0</accession>
<dbReference type="Pfam" id="PF13676">
    <property type="entry name" value="TIR_2"/>
    <property type="match status" value="1"/>
</dbReference>
<dbReference type="RefSeq" id="WP_034950191.1">
    <property type="nucleotide sequence ID" value="NZ_JDST02000059.1"/>
</dbReference>
<evidence type="ECO:0000313" key="3">
    <source>
        <dbReference type="Proteomes" id="UP000021315"/>
    </source>
</evidence>
<dbReference type="InterPro" id="IPR000157">
    <property type="entry name" value="TIR_dom"/>
</dbReference>
<evidence type="ECO:0000259" key="1">
    <source>
        <dbReference type="PROSITE" id="PS50104"/>
    </source>
</evidence>
<comment type="caution">
    <text evidence="2">The sequence shown here is derived from an EMBL/GenBank/DDBJ whole genome shotgun (WGS) entry which is preliminary data.</text>
</comment>
<dbReference type="AlphaFoldDB" id="A0A080M5I0"/>
<dbReference type="InterPro" id="IPR035897">
    <property type="entry name" value="Toll_tir_struct_dom_sf"/>
</dbReference>
<dbReference type="SUPFAM" id="SSF52200">
    <property type="entry name" value="Toll/Interleukin receptor TIR domain"/>
    <property type="match status" value="1"/>
</dbReference>